<keyword evidence="7" id="KW-0256">Endoplasmic reticulum</keyword>
<keyword evidence="6 12" id="KW-0732">Signal</keyword>
<evidence type="ECO:0000256" key="2">
    <source>
        <dbReference type="ARBA" id="ARBA00007904"/>
    </source>
</evidence>
<accession>A0A6J3M642</accession>
<evidence type="ECO:0000256" key="8">
    <source>
        <dbReference type="ARBA" id="ARBA00022989"/>
    </source>
</evidence>
<feature type="chain" id="PRO_5026934988" description="ER membrane protein complex subunit 1" evidence="12">
    <location>
        <begin position="19"/>
        <end position="927"/>
    </location>
</feature>
<dbReference type="GeneID" id="54359290"/>
<comment type="subcellular location">
    <subcellularLocation>
        <location evidence="1">Endoplasmic reticulum membrane</location>
        <topology evidence="1">Single-pass type I membrane protein</topology>
    </subcellularLocation>
</comment>
<sequence>MLNTLCLLIALLSSPIWAIFADEAWHTDYHFALLGLPQVGTTFFHQPNAASKASLIYTLSEQGVVGAVNPRDGSLVWRQVLQSQAFNANVSFLRAGQDQDIVVSGHDNQVIAWSAGDGRLVWDTTLAGHLVDLEILELVDGDGSAATKDVILLTGGGNSVVQRIDGSTGAARWSFDIGNGDLPYQISASATEIYAILLHKTLLGNYKIKTITLDSTSGRKIDENVLTADGDLASADTIITVGANSASPIIAWTDASRSTLKLNIIGTKTVTSFPIDTQGDGAVERVQVHAPYHTNSLPHFLVQYETEKAHWAEVFHVNLQKKIIKKAYQLPRISGKGVFSTSTSDANVYFTRLTQGEIVTVSSASHGVLGKWPIRGFGTSGKDHEHNLPVLVSSEISLKDNTVSAIRSAVLLASGEWVLMRDGNPIWQRPEALAGTITATFALPSSVQNLAEAFQVEIHSNPVSAYLHRVKRHILDLQKVPELLAGLPQRIASGVLGTTADDALIGDTFGFHQIIACAVRGGRVVAIDAGNPNIILWSKQIVEPSLVNDWKPVFQNSAPGYLTLKPNNSTQAIHVNATTGLPLSSLPPLHEDEIHSGSIKFSLQDGSLEAIRSDGASSDSLWRFVIPAEQRVLSIVPRPVIDPVASIGKVLGDRTVLYKYLSPNLALLITANDVVSSASFNVLDTASGASLFSSVHNDVDLTLPIASIMSENWFAYSYTSNSYPDSPKGHQLVVGELFESLSPNDRGPLGSQSNFSSLETAVSPYVLSKTYQIPESISKLSVTRTRQGITSRQLLAVLADSAAIVGIPYQILDPRRPVARDPTKNEQAEGLIRYAPVIEFDPKWYLNHKREVIGTINVITSPALIESTSLVFAYGLDIFGTKLSPSFSFDILGRDFNKFQMLATVAALAILTFVVGPLQVNTRWQFR</sequence>
<evidence type="ECO:0000313" key="15">
    <source>
        <dbReference type="Proteomes" id="UP000504637"/>
    </source>
</evidence>
<evidence type="ECO:0000256" key="4">
    <source>
        <dbReference type="ARBA" id="ARBA00020824"/>
    </source>
</evidence>
<dbReference type="InterPro" id="IPR015943">
    <property type="entry name" value="WD40/YVTN_repeat-like_dom_sf"/>
</dbReference>
<evidence type="ECO:0000313" key="16">
    <source>
        <dbReference type="RefSeq" id="XP_033459363.1"/>
    </source>
</evidence>
<evidence type="ECO:0000256" key="9">
    <source>
        <dbReference type="ARBA" id="ARBA00023136"/>
    </source>
</evidence>
<proteinExistence type="inferred from homology"/>
<evidence type="ECO:0000256" key="7">
    <source>
        <dbReference type="ARBA" id="ARBA00022824"/>
    </source>
</evidence>
<evidence type="ECO:0000256" key="6">
    <source>
        <dbReference type="ARBA" id="ARBA00022729"/>
    </source>
</evidence>
<evidence type="ECO:0000256" key="5">
    <source>
        <dbReference type="ARBA" id="ARBA00022692"/>
    </source>
</evidence>
<feature type="signal peptide" evidence="12">
    <location>
        <begin position="1"/>
        <end position="18"/>
    </location>
</feature>
<dbReference type="Gene3D" id="2.130.10.10">
    <property type="entry name" value="YVTN repeat-like/Quinoprotein amine dehydrogenase"/>
    <property type="match status" value="1"/>
</dbReference>
<dbReference type="InterPro" id="IPR011678">
    <property type="entry name" value="EMC1_C"/>
</dbReference>
<dbReference type="GO" id="GO:0072546">
    <property type="term" value="C:EMC complex"/>
    <property type="evidence" value="ECO:0007669"/>
    <property type="project" value="InterPro"/>
</dbReference>
<dbReference type="AlphaFoldDB" id="A0A6J3M642"/>
<protein>
    <recommendedName>
        <fullName evidence="4">ER membrane protein complex subunit 1</fullName>
    </recommendedName>
</protein>
<dbReference type="PANTHER" id="PTHR21573">
    <property type="entry name" value="ER MEMBRANE PROTEIN COMPLEX SUBUNIT 1"/>
    <property type="match status" value="1"/>
</dbReference>
<evidence type="ECO:0000256" key="11">
    <source>
        <dbReference type="SAM" id="Phobius"/>
    </source>
</evidence>
<dbReference type="OrthoDB" id="28092at2759"/>
<dbReference type="SUPFAM" id="SSF50998">
    <property type="entry name" value="Quinoprotein alcohol dehydrogenase-like"/>
    <property type="match status" value="1"/>
</dbReference>
<comment type="subunit">
    <text evidence="3">Component of the ER membrane protein complex (EMC).</text>
</comment>
<dbReference type="GO" id="GO:0034975">
    <property type="term" value="P:protein folding in endoplasmic reticulum"/>
    <property type="evidence" value="ECO:0007669"/>
    <property type="project" value="TreeGrafter"/>
</dbReference>
<reference evidence="16" key="3">
    <citation type="submission" date="2025-08" db="UniProtKB">
        <authorList>
            <consortium name="RefSeq"/>
        </authorList>
    </citation>
    <scope>IDENTIFICATION</scope>
    <source>
        <strain evidence="16">CBS 342.82</strain>
    </source>
</reference>
<dbReference type="Pfam" id="PF07774">
    <property type="entry name" value="EMC1_C"/>
    <property type="match status" value="1"/>
</dbReference>
<dbReference type="InterPro" id="IPR011047">
    <property type="entry name" value="Quinoprotein_ADH-like_sf"/>
</dbReference>
<comment type="similarity">
    <text evidence="2">Belongs to the EMC1 family.</text>
</comment>
<keyword evidence="9 11" id="KW-0472">Membrane</keyword>
<dbReference type="InterPro" id="IPR058545">
    <property type="entry name" value="Beta-prop_EMC1_1st"/>
</dbReference>
<evidence type="ECO:0000256" key="12">
    <source>
        <dbReference type="SAM" id="SignalP"/>
    </source>
</evidence>
<evidence type="ECO:0000259" key="14">
    <source>
        <dbReference type="Pfam" id="PF25293"/>
    </source>
</evidence>
<evidence type="ECO:0000259" key="13">
    <source>
        <dbReference type="Pfam" id="PF07774"/>
    </source>
</evidence>
<dbReference type="InterPro" id="IPR026895">
    <property type="entry name" value="EMC1"/>
</dbReference>
<evidence type="ECO:0000256" key="10">
    <source>
        <dbReference type="ARBA" id="ARBA00023180"/>
    </source>
</evidence>
<reference evidence="16" key="2">
    <citation type="submission" date="2020-04" db="EMBL/GenBank/DDBJ databases">
        <authorList>
            <consortium name="NCBI Genome Project"/>
        </authorList>
    </citation>
    <scope>NUCLEOTIDE SEQUENCE</scope>
    <source>
        <strain evidence="16">CBS 342.82</strain>
    </source>
</reference>
<keyword evidence="15" id="KW-1185">Reference proteome</keyword>
<name>A0A6J3M642_9PEZI</name>
<keyword evidence="8 11" id="KW-1133">Transmembrane helix</keyword>
<keyword evidence="5 11" id="KW-0812">Transmembrane</keyword>
<gene>
    <name evidence="16" type="ORF">K489DRAFT_320786</name>
</gene>
<dbReference type="Pfam" id="PF25293">
    <property type="entry name" value="Beta-prop_EMC1_N"/>
    <property type="match status" value="1"/>
</dbReference>
<dbReference type="PANTHER" id="PTHR21573:SF0">
    <property type="entry name" value="ER MEMBRANE PROTEIN COMPLEX SUBUNIT 1"/>
    <property type="match status" value="1"/>
</dbReference>
<dbReference type="RefSeq" id="XP_033459363.1">
    <property type="nucleotide sequence ID" value="XM_033601490.1"/>
</dbReference>
<feature type="transmembrane region" description="Helical" evidence="11">
    <location>
        <begin position="899"/>
        <end position="918"/>
    </location>
</feature>
<feature type="domain" description="ER membrane protein complex subunit 1 C-terminal" evidence="13">
    <location>
        <begin position="710"/>
        <end position="920"/>
    </location>
</feature>
<feature type="domain" description="EMC1 first beta-propeller" evidence="14">
    <location>
        <begin position="18"/>
        <end position="431"/>
    </location>
</feature>
<organism evidence="16">
    <name type="scientific">Dissoconium aciculare CBS 342.82</name>
    <dbReference type="NCBI Taxonomy" id="1314786"/>
    <lineage>
        <taxon>Eukaryota</taxon>
        <taxon>Fungi</taxon>
        <taxon>Dikarya</taxon>
        <taxon>Ascomycota</taxon>
        <taxon>Pezizomycotina</taxon>
        <taxon>Dothideomycetes</taxon>
        <taxon>Dothideomycetidae</taxon>
        <taxon>Mycosphaerellales</taxon>
        <taxon>Dissoconiaceae</taxon>
        <taxon>Dissoconium</taxon>
    </lineage>
</organism>
<evidence type="ECO:0000256" key="3">
    <source>
        <dbReference type="ARBA" id="ARBA00011276"/>
    </source>
</evidence>
<dbReference type="Proteomes" id="UP000504637">
    <property type="component" value="Unplaced"/>
</dbReference>
<reference evidence="16" key="1">
    <citation type="submission" date="2020-01" db="EMBL/GenBank/DDBJ databases">
        <authorList>
            <consortium name="DOE Joint Genome Institute"/>
            <person name="Haridas S."/>
            <person name="Albert R."/>
            <person name="Binder M."/>
            <person name="Bloem J."/>
            <person name="Labutti K."/>
            <person name="Salamov A."/>
            <person name="Andreopoulos B."/>
            <person name="Baker S.E."/>
            <person name="Barry K."/>
            <person name="Bills G."/>
            <person name="Bluhm B.H."/>
            <person name="Cannon C."/>
            <person name="Castanera R."/>
            <person name="Culley D.E."/>
            <person name="Daum C."/>
            <person name="Ezra D."/>
            <person name="Gonzalez J.B."/>
            <person name="Henrissat B."/>
            <person name="Kuo A."/>
            <person name="Liang C."/>
            <person name="Lipzen A."/>
            <person name="Lutzoni F."/>
            <person name="Magnuson J."/>
            <person name="Mondo S."/>
            <person name="Nolan M."/>
            <person name="Ohm R."/>
            <person name="Pangilinan J."/>
            <person name="Park H.-J."/>
            <person name="Ramirez L."/>
            <person name="Alfaro M."/>
            <person name="Sun H."/>
            <person name="Tritt A."/>
            <person name="Yoshinaga Y."/>
            <person name="Zwiers L.-H."/>
            <person name="Turgeon B.G."/>
            <person name="Goodwin S.B."/>
            <person name="Spatafora J.W."/>
            <person name="Crous P.W."/>
            <person name="Grigoriev I.V."/>
        </authorList>
    </citation>
    <scope>NUCLEOTIDE SEQUENCE</scope>
    <source>
        <strain evidence="16">CBS 342.82</strain>
    </source>
</reference>
<evidence type="ECO:0000256" key="1">
    <source>
        <dbReference type="ARBA" id="ARBA00004115"/>
    </source>
</evidence>
<keyword evidence="10" id="KW-0325">Glycoprotein</keyword>